<feature type="transmembrane region" description="Helical" evidence="8">
    <location>
        <begin position="21"/>
        <end position="39"/>
    </location>
</feature>
<dbReference type="PANTHER" id="PTHR32196:SF21">
    <property type="entry name" value="ABC TRANSPORTER PERMEASE PROTEIN YPHD-RELATED"/>
    <property type="match status" value="1"/>
</dbReference>
<feature type="transmembrane region" description="Helical" evidence="8">
    <location>
        <begin position="173"/>
        <end position="202"/>
    </location>
</feature>
<feature type="transmembrane region" description="Helical" evidence="8">
    <location>
        <begin position="59"/>
        <end position="90"/>
    </location>
</feature>
<evidence type="ECO:0000313" key="10">
    <source>
        <dbReference type="Proteomes" id="UP000006889"/>
    </source>
</evidence>
<evidence type="ECO:0000256" key="1">
    <source>
        <dbReference type="ARBA" id="ARBA00004651"/>
    </source>
</evidence>
<keyword evidence="4" id="KW-0997">Cell inner membrane</keyword>
<proteinExistence type="predicted"/>
<keyword evidence="6 8" id="KW-1133">Transmembrane helix</keyword>
<sequence length="348" mass="37001">MIKYRKENKILFKILWEARTLIALFILVAIFGIKVPNFLTVENMLTVTKHVAEYALLGIGMTFIILTGGIDLSVGSIVGFAAMIAGGFIYEGIVLQKLGITIFLSIPLVIILTLIISALVGTLNGLIISYVRIPPFIATLGTMYVFRGFALLRSNGMTFPNLQGKPDYGNTGFEWLGQGFIGGIPVAVIIFIIVAIIAAYLLSKTPFGWYVYAVGGNEKAAELSGLKVKKIKILCYTISGFCAGLVGLIVASELVASHPAIGEGWEMNAIAAAVLGGASLSGGIGSIGGTVIGAFIIGVLNDGMVMMGVSEFWQKVVKGIVIVLAVGLDILQQEIRKRQITKAIPDGK</sequence>
<evidence type="ECO:0000256" key="8">
    <source>
        <dbReference type="SAM" id="Phobius"/>
    </source>
</evidence>
<dbReference type="Pfam" id="PF02653">
    <property type="entry name" value="BPD_transp_2"/>
    <property type="match status" value="1"/>
</dbReference>
<dbReference type="OrthoDB" id="9789111at2"/>
<dbReference type="PROSITE" id="PS01307">
    <property type="entry name" value="MOTA"/>
    <property type="match status" value="1"/>
</dbReference>
<evidence type="ECO:0000313" key="9">
    <source>
        <dbReference type="EMBL" id="ADQ03914.1"/>
    </source>
</evidence>
<evidence type="ECO:0000256" key="7">
    <source>
        <dbReference type="ARBA" id="ARBA00023136"/>
    </source>
</evidence>
<keyword evidence="2" id="KW-0813">Transport</keyword>
<comment type="subcellular location">
    <subcellularLocation>
        <location evidence="1">Cell membrane</location>
        <topology evidence="1">Multi-pass membrane protein</topology>
    </subcellularLocation>
</comment>
<dbReference type="RefSeq" id="WP_013411328.1">
    <property type="nucleotide sequence ID" value="NC_014657.1"/>
</dbReference>
<dbReference type="EMBL" id="CP002216">
    <property type="protein sequence ID" value="ADQ03914.1"/>
    <property type="molecule type" value="Genomic_DNA"/>
</dbReference>
<dbReference type="Proteomes" id="UP000006889">
    <property type="component" value="Chromosome"/>
</dbReference>
<feature type="transmembrane region" description="Helical" evidence="8">
    <location>
        <begin position="133"/>
        <end position="152"/>
    </location>
</feature>
<dbReference type="PANTHER" id="PTHR32196">
    <property type="entry name" value="ABC TRANSPORTER PERMEASE PROTEIN YPHD-RELATED-RELATED"/>
    <property type="match status" value="1"/>
</dbReference>
<dbReference type="HOGENOM" id="CLU_028880_2_2_9"/>
<dbReference type="eggNOG" id="COG1172">
    <property type="taxonomic scope" value="Bacteria"/>
</dbReference>
<dbReference type="KEGG" id="cow:Calow_0316"/>
<feature type="transmembrane region" description="Helical" evidence="8">
    <location>
        <begin position="268"/>
        <end position="300"/>
    </location>
</feature>
<evidence type="ECO:0000256" key="5">
    <source>
        <dbReference type="ARBA" id="ARBA00022692"/>
    </source>
</evidence>
<dbReference type="InterPro" id="IPR000540">
    <property type="entry name" value="Flag_MotA_CS"/>
</dbReference>
<keyword evidence="3" id="KW-1003">Cell membrane</keyword>
<feature type="transmembrane region" description="Helical" evidence="8">
    <location>
        <begin position="233"/>
        <end position="256"/>
    </location>
</feature>
<organism evidence="9 10">
    <name type="scientific">Caldicellulosiruptor owensensis (strain ATCC 700167 / DSM 13100 / OL)</name>
    <dbReference type="NCBI Taxonomy" id="632518"/>
    <lineage>
        <taxon>Bacteria</taxon>
        <taxon>Bacillati</taxon>
        <taxon>Bacillota</taxon>
        <taxon>Bacillota incertae sedis</taxon>
        <taxon>Caldicellulosiruptorales</taxon>
        <taxon>Caldicellulosiruptoraceae</taxon>
        <taxon>Caldicellulosiruptor</taxon>
    </lineage>
</organism>
<dbReference type="STRING" id="632518.Calow_0316"/>
<dbReference type="InterPro" id="IPR001851">
    <property type="entry name" value="ABC_transp_permease"/>
</dbReference>
<evidence type="ECO:0000256" key="6">
    <source>
        <dbReference type="ARBA" id="ARBA00022989"/>
    </source>
</evidence>
<evidence type="ECO:0000256" key="4">
    <source>
        <dbReference type="ARBA" id="ARBA00022519"/>
    </source>
</evidence>
<evidence type="ECO:0000256" key="2">
    <source>
        <dbReference type="ARBA" id="ARBA00022448"/>
    </source>
</evidence>
<keyword evidence="10" id="KW-1185">Reference proteome</keyword>
<dbReference type="CDD" id="cd06579">
    <property type="entry name" value="TM_PBP1_transp_AraH_like"/>
    <property type="match status" value="1"/>
</dbReference>
<accession>E4Q3F4</accession>
<feature type="transmembrane region" description="Helical" evidence="8">
    <location>
        <begin position="102"/>
        <end position="127"/>
    </location>
</feature>
<keyword evidence="5 8" id="KW-0812">Transmembrane</keyword>
<name>E4Q3F4_CALOW</name>
<keyword evidence="7 8" id="KW-0472">Membrane</keyword>
<dbReference type="GO" id="GO:0022857">
    <property type="term" value="F:transmembrane transporter activity"/>
    <property type="evidence" value="ECO:0007669"/>
    <property type="project" value="InterPro"/>
</dbReference>
<gene>
    <name evidence="9" type="ordered locus">Calow_0316</name>
</gene>
<evidence type="ECO:0000256" key="3">
    <source>
        <dbReference type="ARBA" id="ARBA00022475"/>
    </source>
</evidence>
<reference key="1">
    <citation type="submission" date="2010-09" db="EMBL/GenBank/DDBJ databases">
        <title>Complete sequence of Caldicellulosiruptor owensensis OL.</title>
        <authorList>
            <consortium name="US DOE Joint Genome Institute"/>
            <person name="Lucas S."/>
            <person name="Copeland A."/>
            <person name="Lapidus A."/>
            <person name="Cheng J.-F."/>
            <person name="Bruce D."/>
            <person name="Goodwin L."/>
            <person name="Pitluck S."/>
            <person name="Davenport K."/>
            <person name="Detter J.C."/>
            <person name="Han C."/>
            <person name="Tapia R."/>
            <person name="Land M."/>
            <person name="Hauser L."/>
            <person name="Chang Y.-J."/>
            <person name="Jeffries C."/>
            <person name="Kyrpides N."/>
            <person name="Ivanova N."/>
            <person name="Mikhailova N."/>
            <person name="Blumer-Schuette S.E."/>
            <person name="Kelly R.M."/>
            <person name="Woyke T."/>
        </authorList>
    </citation>
    <scope>NUCLEOTIDE SEQUENCE</scope>
    <source>
        <strain>OL</strain>
    </source>
</reference>
<protein>
    <submittedName>
        <fullName evidence="9">Inner-membrane translocator</fullName>
    </submittedName>
</protein>
<dbReference type="AlphaFoldDB" id="E4Q3F4"/>
<dbReference type="GO" id="GO:0005886">
    <property type="term" value="C:plasma membrane"/>
    <property type="evidence" value="ECO:0007669"/>
    <property type="project" value="UniProtKB-SubCell"/>
</dbReference>
<reference evidence="9 10" key="2">
    <citation type="journal article" date="2011" name="J. Bacteriol.">
        <title>Complete genome sequences for the anaerobic, extremely thermophilic plant biomass-degrading bacteria Caldicellulosiruptor hydrothermalis, Caldicellulosiruptor kristjanssonii, Caldicellulosiruptor kronotskyensis, Caldicellulosiruptor owensenis, and Caldicellulosiruptor lactoaceticus.</title>
        <authorList>
            <person name="Blumer-Schuette S.E."/>
            <person name="Ozdemir I."/>
            <person name="Mistry D."/>
            <person name="Lucas S."/>
            <person name="Lapidus A."/>
            <person name="Cheng J.F."/>
            <person name="Goodwin L.A."/>
            <person name="Pitluck S."/>
            <person name="Land M.L."/>
            <person name="Hauser L.J."/>
            <person name="Woyke T."/>
            <person name="Mikhailova N."/>
            <person name="Pati A."/>
            <person name="Kyrpides N.C."/>
            <person name="Ivanova N."/>
            <person name="Detter J.C."/>
            <person name="Walston-Davenport K."/>
            <person name="Han S."/>
            <person name="Adams M.W."/>
            <person name="Kelly R.M."/>
        </authorList>
    </citation>
    <scope>NUCLEOTIDE SEQUENCE [LARGE SCALE GENOMIC DNA]</scope>
    <source>
        <strain evidence="10">ATCC 700167 / DSM 13100 / OL</strain>
    </source>
</reference>